<keyword evidence="5" id="KW-0675">Receptor</keyword>
<evidence type="ECO:0000256" key="5">
    <source>
        <dbReference type="ARBA" id="ARBA00023170"/>
    </source>
</evidence>
<dbReference type="GO" id="GO:0005886">
    <property type="term" value="C:plasma membrane"/>
    <property type="evidence" value="ECO:0007669"/>
    <property type="project" value="UniProtKB-SubCell"/>
</dbReference>
<dbReference type="AlphaFoldDB" id="A0A091E5P3"/>
<dbReference type="PANTHER" id="PTHR16423">
    <property type="entry name" value="TREM-LIKE TRANSCRIPT PROTEIN"/>
    <property type="match status" value="1"/>
</dbReference>
<dbReference type="InterPro" id="IPR013783">
    <property type="entry name" value="Ig-like_fold"/>
</dbReference>
<evidence type="ECO:0000256" key="1">
    <source>
        <dbReference type="ARBA" id="ARBA00004251"/>
    </source>
</evidence>
<dbReference type="CDD" id="cd05716">
    <property type="entry name" value="IgV_pIgR_like"/>
    <property type="match status" value="1"/>
</dbReference>
<reference evidence="9 10" key="1">
    <citation type="submission" date="2013-11" db="EMBL/GenBank/DDBJ databases">
        <title>The Damaraland mole rat (Fukomys damarensis) genome and evolution of African mole rats.</title>
        <authorList>
            <person name="Gladyshev V.N."/>
            <person name="Fang X."/>
        </authorList>
    </citation>
    <scope>NUCLEOTIDE SEQUENCE [LARGE SCALE GENOMIC DNA]</scope>
    <source>
        <tissue evidence="9">Liver</tissue>
    </source>
</reference>
<dbReference type="Gene3D" id="2.60.40.10">
    <property type="entry name" value="Immunoglobulins"/>
    <property type="match status" value="1"/>
</dbReference>
<evidence type="ECO:0000259" key="8">
    <source>
        <dbReference type="PROSITE" id="PS50835"/>
    </source>
</evidence>
<keyword evidence="10" id="KW-1185">Reference proteome</keyword>
<dbReference type="GO" id="GO:0034157">
    <property type="term" value="P:positive regulation of toll-like receptor 7 signaling pathway"/>
    <property type="evidence" value="ECO:0007669"/>
    <property type="project" value="TreeGrafter"/>
</dbReference>
<dbReference type="PANTHER" id="PTHR16423:SF9">
    <property type="entry name" value="TREM-LIKE TRANSCRIPT 4 PROTEIN"/>
    <property type="match status" value="1"/>
</dbReference>
<evidence type="ECO:0000256" key="4">
    <source>
        <dbReference type="ARBA" id="ARBA00023157"/>
    </source>
</evidence>
<comment type="subcellular location">
    <subcellularLocation>
        <location evidence="1">Cell membrane</location>
        <topology evidence="1">Single-pass type I membrane protein</topology>
    </subcellularLocation>
</comment>
<evidence type="ECO:0000256" key="3">
    <source>
        <dbReference type="ARBA" id="ARBA00022859"/>
    </source>
</evidence>
<evidence type="ECO:0000256" key="6">
    <source>
        <dbReference type="ARBA" id="ARBA00023319"/>
    </source>
</evidence>
<dbReference type="InterPro" id="IPR007110">
    <property type="entry name" value="Ig-like_dom"/>
</dbReference>
<proteinExistence type="predicted"/>
<accession>A0A091E5P3</accession>
<name>A0A091E5P3_FUKDA</name>
<dbReference type="GO" id="GO:0002376">
    <property type="term" value="P:immune system process"/>
    <property type="evidence" value="ECO:0007669"/>
    <property type="project" value="UniProtKB-KW"/>
</dbReference>
<evidence type="ECO:0000256" key="7">
    <source>
        <dbReference type="SAM" id="SignalP"/>
    </source>
</evidence>
<dbReference type="InterPro" id="IPR036179">
    <property type="entry name" value="Ig-like_dom_sf"/>
</dbReference>
<sequence>MIWRGSQLMLPPVLLVLLASGETEGPRLRVGGEQLCPGTGFGGHIRRWHQKSLPLRFSQGWEWWPGQGCDRGRTCHPGSGLSVVPEELHAVVGQTLSVWCQYKPQTGPYVRKSWCRQTEVERCTRVVTTSQPRTIVEEPRHTIWDDPHAGLFVISTTDLREDDSGPYWCGKYNTSTNTIFVLRNVTLVVSPALVTSPEGTPGLSIRGSKHRNSSAPSSLHTANPELLFLLQCGLLAVKGLSLSALCMVLCCRCCYRGHKDTGDKMMEASDCTSFIQAPKPMSAFDYVPGHRRNTCSPTPDEGQYTNPGR</sequence>
<dbReference type="FunFam" id="2.60.40.10:FF:000370">
    <property type="entry name" value="CMRF35-like molecule 1"/>
    <property type="match status" value="1"/>
</dbReference>
<keyword evidence="2 7" id="KW-0732">Signal</keyword>
<feature type="domain" description="Ig-like" evidence="8">
    <location>
        <begin position="77"/>
        <end position="186"/>
    </location>
</feature>
<dbReference type="InterPro" id="IPR052314">
    <property type="entry name" value="Immune_rcpt_domain"/>
</dbReference>
<dbReference type="Pfam" id="PF07686">
    <property type="entry name" value="V-set"/>
    <property type="match status" value="1"/>
</dbReference>
<evidence type="ECO:0000313" key="10">
    <source>
        <dbReference type="Proteomes" id="UP000028990"/>
    </source>
</evidence>
<keyword evidence="6" id="KW-0393">Immunoglobulin domain</keyword>
<evidence type="ECO:0000256" key="2">
    <source>
        <dbReference type="ARBA" id="ARBA00022729"/>
    </source>
</evidence>
<dbReference type="STRING" id="885580.ENSFDAP00000004372"/>
<keyword evidence="4" id="KW-1015">Disulfide bond</keyword>
<keyword evidence="3" id="KW-0391">Immunity</keyword>
<dbReference type="GO" id="GO:0038023">
    <property type="term" value="F:signaling receptor activity"/>
    <property type="evidence" value="ECO:0007669"/>
    <property type="project" value="TreeGrafter"/>
</dbReference>
<feature type="signal peptide" evidence="7">
    <location>
        <begin position="1"/>
        <end position="23"/>
    </location>
</feature>
<dbReference type="GO" id="GO:0009986">
    <property type="term" value="C:cell surface"/>
    <property type="evidence" value="ECO:0007669"/>
    <property type="project" value="TreeGrafter"/>
</dbReference>
<dbReference type="EMBL" id="KN122441">
    <property type="protein sequence ID" value="KFO30421.1"/>
    <property type="molecule type" value="Genomic_DNA"/>
</dbReference>
<evidence type="ECO:0000313" key="9">
    <source>
        <dbReference type="EMBL" id="KFO30421.1"/>
    </source>
</evidence>
<dbReference type="SUPFAM" id="SSF48726">
    <property type="entry name" value="Immunoglobulin"/>
    <property type="match status" value="1"/>
</dbReference>
<feature type="chain" id="PRO_5001873949" evidence="7">
    <location>
        <begin position="24"/>
        <end position="309"/>
    </location>
</feature>
<dbReference type="PROSITE" id="PS50835">
    <property type="entry name" value="IG_LIKE"/>
    <property type="match status" value="1"/>
</dbReference>
<dbReference type="Proteomes" id="UP000028990">
    <property type="component" value="Unassembled WGS sequence"/>
</dbReference>
<organism evidence="9 10">
    <name type="scientific">Fukomys damarensis</name>
    <name type="common">Damaraland mole rat</name>
    <name type="synonym">Cryptomys damarensis</name>
    <dbReference type="NCBI Taxonomy" id="885580"/>
    <lineage>
        <taxon>Eukaryota</taxon>
        <taxon>Metazoa</taxon>
        <taxon>Chordata</taxon>
        <taxon>Craniata</taxon>
        <taxon>Vertebrata</taxon>
        <taxon>Euteleostomi</taxon>
        <taxon>Mammalia</taxon>
        <taxon>Eutheria</taxon>
        <taxon>Euarchontoglires</taxon>
        <taxon>Glires</taxon>
        <taxon>Rodentia</taxon>
        <taxon>Hystricomorpha</taxon>
        <taxon>Bathyergidae</taxon>
        <taxon>Fukomys</taxon>
    </lineage>
</organism>
<dbReference type="eggNOG" id="ENOG502TG0M">
    <property type="taxonomic scope" value="Eukaryota"/>
</dbReference>
<dbReference type="InterPro" id="IPR013106">
    <property type="entry name" value="Ig_V-set"/>
</dbReference>
<gene>
    <name evidence="9" type="ORF">H920_08183</name>
</gene>
<protein>
    <submittedName>
        <fullName evidence="9">Trem-like transcript 4 protein</fullName>
    </submittedName>
</protein>